<evidence type="ECO:0000313" key="4">
    <source>
        <dbReference type="EMBL" id="OWO98587.1"/>
    </source>
</evidence>
<sequence>MTKVLLTGGSGFIAAHVLDILLEHGHIVTTTVRSQAKADKIASAHPNTSSDKLSFKIVEDIAQEGAFDEAVKIPGLEAVIHTASPFHFNVTDTKKDLLDPAINGTKGVLSAIKKNAPSVTRVVITSSFASIINAAKGNSWTEHTYTEADWNPITLEEAVQNPSNGYRASKTFAEKAAWDFVETEKPNFTLSTINPPLVLGPVVHYLNDLSALNTSNQRVGNMITGKNRDEIPETGTYLWTDVRDLALAHVKAVELPEAANKRFFVTAGYFTNKEIADIIRKNFPEYKDQLPGPEVKGGDRPAAGLYGWDNSRSVKVLGLKYRGLEESIVDLVKSLKGIGA</sequence>
<dbReference type="AlphaFoldDB" id="A0A218YTH1"/>
<dbReference type="STRING" id="503106.A0A218YTH1"/>
<keyword evidence="5" id="KW-1185">Reference proteome</keyword>
<evidence type="ECO:0000313" key="5">
    <source>
        <dbReference type="Proteomes" id="UP000242519"/>
    </source>
</evidence>
<organism evidence="4 5">
    <name type="scientific">Diplocarpon coronariae</name>
    <dbReference type="NCBI Taxonomy" id="2795749"/>
    <lineage>
        <taxon>Eukaryota</taxon>
        <taxon>Fungi</taxon>
        <taxon>Dikarya</taxon>
        <taxon>Ascomycota</taxon>
        <taxon>Pezizomycotina</taxon>
        <taxon>Leotiomycetes</taxon>
        <taxon>Helotiales</taxon>
        <taxon>Drepanopezizaceae</taxon>
        <taxon>Diplocarpon</taxon>
    </lineage>
</organism>
<dbReference type="InParanoid" id="A0A218YTH1"/>
<accession>A0A218YTH1</accession>
<gene>
    <name evidence="4" type="ORF">B2J93_2905</name>
</gene>
<dbReference type="Proteomes" id="UP000242519">
    <property type="component" value="Unassembled WGS sequence"/>
</dbReference>
<dbReference type="InterPro" id="IPR001509">
    <property type="entry name" value="Epimerase_deHydtase"/>
</dbReference>
<evidence type="ECO:0000256" key="2">
    <source>
        <dbReference type="ARBA" id="ARBA00023445"/>
    </source>
</evidence>
<dbReference type="Pfam" id="PF01370">
    <property type="entry name" value="Epimerase"/>
    <property type="match status" value="1"/>
</dbReference>
<dbReference type="FunFam" id="3.40.50.720:FF:000191">
    <property type="entry name" value="Methylglyoxal reductase (NADPH-dependent)"/>
    <property type="match status" value="1"/>
</dbReference>
<name>A0A218YTH1_9HELO</name>
<reference evidence="4 5" key="1">
    <citation type="submission" date="2017-04" db="EMBL/GenBank/DDBJ databases">
        <title>Draft genome sequence of Marssonina coronaria NL1: causal agent of apple blotch.</title>
        <authorList>
            <person name="Cheng Q."/>
        </authorList>
    </citation>
    <scope>NUCLEOTIDE SEQUENCE [LARGE SCALE GENOMIC DNA]</scope>
    <source>
        <strain evidence="4 5">NL1</strain>
    </source>
</reference>
<protein>
    <recommendedName>
        <fullName evidence="3">NAD-dependent epimerase/dehydratase domain-containing protein</fullName>
    </recommendedName>
</protein>
<evidence type="ECO:0000259" key="3">
    <source>
        <dbReference type="Pfam" id="PF01370"/>
    </source>
</evidence>
<proteinExistence type="inferred from homology"/>
<dbReference type="FunCoup" id="A0A218YTH1">
    <property type="interactions" value="192"/>
</dbReference>
<dbReference type="InterPro" id="IPR050425">
    <property type="entry name" value="NAD(P)_dehydrat-like"/>
</dbReference>
<feature type="domain" description="NAD-dependent epimerase/dehydratase" evidence="3">
    <location>
        <begin position="4"/>
        <end position="260"/>
    </location>
</feature>
<comment type="caution">
    <text evidence="4">The sequence shown here is derived from an EMBL/GenBank/DDBJ whole genome shotgun (WGS) entry which is preliminary data.</text>
</comment>
<evidence type="ECO:0000256" key="1">
    <source>
        <dbReference type="ARBA" id="ARBA00023002"/>
    </source>
</evidence>
<dbReference type="GO" id="GO:0016616">
    <property type="term" value="F:oxidoreductase activity, acting on the CH-OH group of donors, NAD or NADP as acceptor"/>
    <property type="evidence" value="ECO:0007669"/>
    <property type="project" value="TreeGrafter"/>
</dbReference>
<dbReference type="OrthoDB" id="2735536at2759"/>
<dbReference type="SUPFAM" id="SSF51735">
    <property type="entry name" value="NAD(P)-binding Rossmann-fold domains"/>
    <property type="match status" value="1"/>
</dbReference>
<dbReference type="PANTHER" id="PTHR10366">
    <property type="entry name" value="NAD DEPENDENT EPIMERASE/DEHYDRATASE"/>
    <property type="match status" value="1"/>
</dbReference>
<keyword evidence="1" id="KW-0560">Oxidoreductase</keyword>
<dbReference type="Gene3D" id="3.40.50.720">
    <property type="entry name" value="NAD(P)-binding Rossmann-like Domain"/>
    <property type="match status" value="1"/>
</dbReference>
<comment type="similarity">
    <text evidence="2">Belongs to the NAD(P)-dependent epimerase/dehydratase family. Dihydroflavonol-4-reductase subfamily.</text>
</comment>
<dbReference type="PANTHER" id="PTHR10366:SF564">
    <property type="entry name" value="STEROL-4-ALPHA-CARBOXYLATE 3-DEHYDROGENASE, DECARBOXYLATING"/>
    <property type="match status" value="1"/>
</dbReference>
<dbReference type="InterPro" id="IPR036291">
    <property type="entry name" value="NAD(P)-bd_dom_sf"/>
</dbReference>
<dbReference type="EMBL" id="MZNU01000389">
    <property type="protein sequence ID" value="OWO98587.1"/>
    <property type="molecule type" value="Genomic_DNA"/>
</dbReference>
<dbReference type="CDD" id="cd05227">
    <property type="entry name" value="AR_SDR_e"/>
    <property type="match status" value="1"/>
</dbReference>